<proteinExistence type="predicted"/>
<sequence length="77" mass="8120">MNQLDLAQSIDRLGQRVFIGVSPAADRRLDARLGQPLGVADADVLGPATRVTYKTALAFGLANIKSLSSIAQARISV</sequence>
<accession>W2TI27</accession>
<evidence type="ECO:0000313" key="2">
    <source>
        <dbReference type="Proteomes" id="UP000053676"/>
    </source>
</evidence>
<evidence type="ECO:0000313" key="1">
    <source>
        <dbReference type="EMBL" id="ETN81735.1"/>
    </source>
</evidence>
<dbReference type="Proteomes" id="UP000053676">
    <property type="component" value="Unassembled WGS sequence"/>
</dbReference>
<organism evidence="1 2">
    <name type="scientific">Necator americanus</name>
    <name type="common">Human hookworm</name>
    <dbReference type="NCBI Taxonomy" id="51031"/>
    <lineage>
        <taxon>Eukaryota</taxon>
        <taxon>Metazoa</taxon>
        <taxon>Ecdysozoa</taxon>
        <taxon>Nematoda</taxon>
        <taxon>Chromadorea</taxon>
        <taxon>Rhabditida</taxon>
        <taxon>Rhabditina</taxon>
        <taxon>Rhabditomorpha</taxon>
        <taxon>Strongyloidea</taxon>
        <taxon>Ancylostomatidae</taxon>
        <taxon>Bunostominae</taxon>
        <taxon>Necator</taxon>
    </lineage>
</organism>
<gene>
    <name evidence="1" type="ORF">NECAME_17829</name>
</gene>
<keyword evidence="2" id="KW-1185">Reference proteome</keyword>
<dbReference type="AlphaFoldDB" id="W2TI27"/>
<dbReference type="KEGG" id="nai:NECAME_17829"/>
<name>W2TI27_NECAM</name>
<reference evidence="2" key="1">
    <citation type="journal article" date="2014" name="Nat. Genet.">
        <title>Genome of the human hookworm Necator americanus.</title>
        <authorList>
            <person name="Tang Y.T."/>
            <person name="Gao X."/>
            <person name="Rosa B.A."/>
            <person name="Abubucker S."/>
            <person name="Hallsworth-Pepin K."/>
            <person name="Martin J."/>
            <person name="Tyagi R."/>
            <person name="Heizer E."/>
            <person name="Zhang X."/>
            <person name="Bhonagiri-Palsikar V."/>
            <person name="Minx P."/>
            <person name="Warren W.C."/>
            <person name="Wang Q."/>
            <person name="Zhan B."/>
            <person name="Hotez P.J."/>
            <person name="Sternberg P.W."/>
            <person name="Dougall A."/>
            <person name="Gaze S.T."/>
            <person name="Mulvenna J."/>
            <person name="Sotillo J."/>
            <person name="Ranganathan S."/>
            <person name="Rabelo E.M."/>
            <person name="Wilson R.K."/>
            <person name="Felgner P.L."/>
            <person name="Bethony J."/>
            <person name="Hawdon J.M."/>
            <person name="Gasser R.B."/>
            <person name="Loukas A."/>
            <person name="Mitreva M."/>
        </authorList>
    </citation>
    <scope>NUCLEOTIDE SEQUENCE [LARGE SCALE GENOMIC DNA]</scope>
</reference>
<protein>
    <submittedName>
        <fullName evidence="1">Uncharacterized protein</fullName>
    </submittedName>
</protein>
<dbReference type="EMBL" id="KI658629">
    <property type="protein sequence ID" value="ETN81735.1"/>
    <property type="molecule type" value="Genomic_DNA"/>
</dbReference>